<dbReference type="Proteomes" id="UP000260823">
    <property type="component" value="Unassembled WGS sequence"/>
</dbReference>
<sequence>MRKFITTAIIILAAIGSKAQTASNPTHGFWVAESNKETPKLQVIKFYNDNSRLIYTAMVTKPVNIKKKSTQQMLNNICEELYRHKEGRPALLAINIR</sequence>
<dbReference type="OrthoDB" id="675127at2"/>
<dbReference type="RefSeq" id="WP_117383785.1">
    <property type="nucleotide sequence ID" value="NZ_QWDE01000002.1"/>
</dbReference>
<dbReference type="AlphaFoldDB" id="A0A3E2NR06"/>
<comment type="caution">
    <text evidence="2">The sequence shown here is derived from an EMBL/GenBank/DDBJ whole genome shotgun (WGS) entry which is preliminary data.</text>
</comment>
<dbReference type="EMBL" id="QWDE01000002">
    <property type="protein sequence ID" value="RFZ83310.1"/>
    <property type="molecule type" value="Genomic_DNA"/>
</dbReference>
<name>A0A3E2NR06_9SPHI</name>
<evidence type="ECO:0000313" key="3">
    <source>
        <dbReference type="Proteomes" id="UP000260823"/>
    </source>
</evidence>
<reference evidence="2 3" key="1">
    <citation type="submission" date="2018-08" db="EMBL/GenBank/DDBJ databases">
        <title>Mucilaginibacter terrae sp. nov., isolated from manganese diggings.</title>
        <authorList>
            <person name="Huang Y."/>
            <person name="Zhou Z."/>
        </authorList>
    </citation>
    <scope>NUCLEOTIDE SEQUENCE [LARGE SCALE GENOMIC DNA]</scope>
    <source>
        <strain evidence="2 3">ZH6</strain>
    </source>
</reference>
<feature type="chain" id="PRO_5017832322" evidence="1">
    <location>
        <begin position="20"/>
        <end position="97"/>
    </location>
</feature>
<protein>
    <submittedName>
        <fullName evidence="2">Uncharacterized protein</fullName>
    </submittedName>
</protein>
<feature type="signal peptide" evidence="1">
    <location>
        <begin position="1"/>
        <end position="19"/>
    </location>
</feature>
<gene>
    <name evidence="2" type="ORF">DYU05_14340</name>
</gene>
<evidence type="ECO:0000256" key="1">
    <source>
        <dbReference type="SAM" id="SignalP"/>
    </source>
</evidence>
<accession>A0A3E2NR06</accession>
<keyword evidence="1" id="KW-0732">Signal</keyword>
<proteinExistence type="predicted"/>
<evidence type="ECO:0000313" key="2">
    <source>
        <dbReference type="EMBL" id="RFZ83310.1"/>
    </source>
</evidence>
<organism evidence="2 3">
    <name type="scientific">Mucilaginibacter terrenus</name>
    <dbReference type="NCBI Taxonomy" id="2482727"/>
    <lineage>
        <taxon>Bacteria</taxon>
        <taxon>Pseudomonadati</taxon>
        <taxon>Bacteroidota</taxon>
        <taxon>Sphingobacteriia</taxon>
        <taxon>Sphingobacteriales</taxon>
        <taxon>Sphingobacteriaceae</taxon>
        <taxon>Mucilaginibacter</taxon>
    </lineage>
</organism>
<keyword evidence="3" id="KW-1185">Reference proteome</keyword>